<evidence type="ECO:0000313" key="12">
    <source>
        <dbReference type="EMBL" id="EGG22561.1"/>
    </source>
</evidence>
<evidence type="ECO:0000256" key="2">
    <source>
        <dbReference type="ARBA" id="ARBA00007104"/>
    </source>
</evidence>
<dbReference type="STRING" id="1054147.F4PQ98"/>
<keyword evidence="3 8" id="KW-0812">Transmembrane</keyword>
<evidence type="ECO:0000313" key="13">
    <source>
        <dbReference type="Proteomes" id="UP000007797"/>
    </source>
</evidence>
<evidence type="ECO:0000259" key="11">
    <source>
        <dbReference type="PROSITE" id="PS50866"/>
    </source>
</evidence>
<dbReference type="Gene3D" id="2.60.120.680">
    <property type="entry name" value="GOLD domain"/>
    <property type="match status" value="1"/>
</dbReference>
<dbReference type="GO" id="GO:0012505">
    <property type="term" value="C:endomembrane system"/>
    <property type="evidence" value="ECO:0007669"/>
    <property type="project" value="UniProtKB-SubCell"/>
</dbReference>
<proteinExistence type="inferred from homology"/>
<keyword evidence="5 9" id="KW-1133">Transmembrane helix</keyword>
<evidence type="ECO:0000256" key="1">
    <source>
        <dbReference type="ARBA" id="ARBA00004479"/>
    </source>
</evidence>
<comment type="similarity">
    <text evidence="2 8">Belongs to the EMP24/GP25L family.</text>
</comment>
<feature type="domain" description="GOLD" evidence="11">
    <location>
        <begin position="35"/>
        <end position="117"/>
    </location>
</feature>
<dbReference type="OrthoDB" id="1929172at2759"/>
<name>F4PQ98_CACFS</name>
<dbReference type="GeneID" id="14874725"/>
<evidence type="ECO:0000256" key="7">
    <source>
        <dbReference type="ARBA" id="ARBA00037847"/>
    </source>
</evidence>
<accession>F4PQ98</accession>
<evidence type="ECO:0000256" key="6">
    <source>
        <dbReference type="ARBA" id="ARBA00023136"/>
    </source>
</evidence>
<dbReference type="AlphaFoldDB" id="F4PQ98"/>
<keyword evidence="6 9" id="KW-0472">Membrane</keyword>
<evidence type="ECO:0000256" key="5">
    <source>
        <dbReference type="ARBA" id="ARBA00022989"/>
    </source>
</evidence>
<dbReference type="Pfam" id="PF01105">
    <property type="entry name" value="EMP24_GP25L"/>
    <property type="match status" value="1"/>
</dbReference>
<dbReference type="KEGG" id="dfa:DFA_04691"/>
<dbReference type="Proteomes" id="UP000007797">
    <property type="component" value="Unassembled WGS sequence"/>
</dbReference>
<dbReference type="PROSITE" id="PS50866">
    <property type="entry name" value="GOLD"/>
    <property type="match status" value="1"/>
</dbReference>
<evidence type="ECO:0000256" key="9">
    <source>
        <dbReference type="SAM" id="Phobius"/>
    </source>
</evidence>
<keyword evidence="4 10" id="KW-0732">Signal</keyword>
<organism evidence="12 13">
    <name type="scientific">Cavenderia fasciculata</name>
    <name type="common">Slime mold</name>
    <name type="synonym">Dictyostelium fasciculatum</name>
    <dbReference type="NCBI Taxonomy" id="261658"/>
    <lineage>
        <taxon>Eukaryota</taxon>
        <taxon>Amoebozoa</taxon>
        <taxon>Evosea</taxon>
        <taxon>Eumycetozoa</taxon>
        <taxon>Dictyostelia</taxon>
        <taxon>Acytosteliales</taxon>
        <taxon>Cavenderiaceae</taxon>
        <taxon>Cavenderia</taxon>
    </lineage>
</organism>
<gene>
    <name evidence="12" type="primary">empA</name>
    <name evidence="12" type="ORF">DFA_04691</name>
</gene>
<comment type="subcellular location">
    <subcellularLocation>
        <location evidence="7">Endomembrane system</location>
        <topology evidence="7">Single-pass membrane protein</topology>
    </subcellularLocation>
    <subcellularLocation>
        <location evidence="1 8">Membrane</location>
        <topology evidence="1 8">Single-pass type I membrane protein</topology>
    </subcellularLocation>
</comment>
<dbReference type="PANTHER" id="PTHR22811">
    <property type="entry name" value="TRANSMEMBRANE EMP24 DOMAIN-CONTAINING PROTEIN"/>
    <property type="match status" value="1"/>
</dbReference>
<protein>
    <submittedName>
        <fullName evidence="12">Emp24/gp25L/p24 family protein</fullName>
    </submittedName>
</protein>
<feature type="signal peptide" evidence="10">
    <location>
        <begin position="1"/>
        <end position="25"/>
    </location>
</feature>
<evidence type="ECO:0000256" key="8">
    <source>
        <dbReference type="RuleBase" id="RU003827"/>
    </source>
</evidence>
<feature type="transmembrane region" description="Helical" evidence="9">
    <location>
        <begin position="174"/>
        <end position="196"/>
    </location>
</feature>
<dbReference type="EMBL" id="GL883009">
    <property type="protein sequence ID" value="EGG22561.1"/>
    <property type="molecule type" value="Genomic_DNA"/>
</dbReference>
<dbReference type="GO" id="GO:0016020">
    <property type="term" value="C:membrane"/>
    <property type="evidence" value="ECO:0007669"/>
    <property type="project" value="UniProtKB-SubCell"/>
</dbReference>
<dbReference type="InterPro" id="IPR015720">
    <property type="entry name" value="Emp24-like"/>
</dbReference>
<reference evidence="13" key="1">
    <citation type="journal article" date="2011" name="Genome Res.">
        <title>Phylogeny-wide analysis of social amoeba genomes highlights ancient origins for complex intercellular communication.</title>
        <authorList>
            <person name="Heidel A.J."/>
            <person name="Lawal H.M."/>
            <person name="Felder M."/>
            <person name="Schilde C."/>
            <person name="Helps N.R."/>
            <person name="Tunggal B."/>
            <person name="Rivero F."/>
            <person name="John U."/>
            <person name="Schleicher M."/>
            <person name="Eichinger L."/>
            <person name="Platzer M."/>
            <person name="Noegel A.A."/>
            <person name="Schaap P."/>
            <person name="Gloeckner G."/>
        </authorList>
    </citation>
    <scope>NUCLEOTIDE SEQUENCE [LARGE SCALE GENOMIC DNA]</scope>
    <source>
        <strain evidence="13">SH3</strain>
    </source>
</reference>
<sequence>MYIKAQFLMLCFLLVALVGHYQVDAFSFKVSAKVEECIFEEIEADISYTVMFQVTQGGFNDIDFTIITPDKRVQYQGQRETEGTKTFMSSVAGVYRFCFSNKMSSLTDKVVSFMVVKGETTPMTEYAKKGDVGTLERLIIALSDSVQAVKSEQNYFRMREAVHRNTAESTNRRVLWWSVFETFILIAMSVWQIYYLRRFFEVKRAV</sequence>
<dbReference type="InterPro" id="IPR036598">
    <property type="entry name" value="GOLD_dom_sf"/>
</dbReference>
<dbReference type="RefSeq" id="XP_004360412.1">
    <property type="nucleotide sequence ID" value="XM_004360355.1"/>
</dbReference>
<feature type="chain" id="PRO_5003313241" evidence="10">
    <location>
        <begin position="26"/>
        <end position="206"/>
    </location>
</feature>
<dbReference type="InterPro" id="IPR009038">
    <property type="entry name" value="GOLD_dom"/>
</dbReference>
<dbReference type="SMART" id="SM01190">
    <property type="entry name" value="EMP24_GP25L"/>
    <property type="match status" value="1"/>
</dbReference>
<evidence type="ECO:0000256" key="4">
    <source>
        <dbReference type="ARBA" id="ARBA00022729"/>
    </source>
</evidence>
<evidence type="ECO:0000256" key="10">
    <source>
        <dbReference type="SAM" id="SignalP"/>
    </source>
</evidence>
<keyword evidence="13" id="KW-1185">Reference proteome</keyword>
<evidence type="ECO:0000256" key="3">
    <source>
        <dbReference type="ARBA" id="ARBA00022692"/>
    </source>
</evidence>
<dbReference type="SUPFAM" id="SSF101576">
    <property type="entry name" value="Supernatant protein factor (SPF), C-terminal domain"/>
    <property type="match status" value="1"/>
</dbReference>
<dbReference type="OMA" id="MQVRDRN"/>